<dbReference type="InterPro" id="IPR016024">
    <property type="entry name" value="ARM-type_fold"/>
</dbReference>
<dbReference type="EMBL" id="UFQT01000004">
    <property type="protein sequence ID" value="SSX17269.1"/>
    <property type="molecule type" value="Genomic_DNA"/>
</dbReference>
<dbReference type="Pfam" id="PF00226">
    <property type="entry name" value="DnaJ"/>
    <property type="match status" value="1"/>
</dbReference>
<dbReference type="FunFam" id="1.10.287.110:FF:000007">
    <property type="entry name" value="DnaJ (Hsp40) homolog, subfamily C, member 13"/>
    <property type="match status" value="1"/>
</dbReference>
<dbReference type="OMA" id="PQTYSIC"/>
<dbReference type="SUPFAM" id="SSF48371">
    <property type="entry name" value="ARM repeat"/>
    <property type="match status" value="3"/>
</dbReference>
<dbReference type="SUPFAM" id="SSF46565">
    <property type="entry name" value="Chaperone J-domain"/>
    <property type="match status" value="1"/>
</dbReference>
<dbReference type="VEuPathDB" id="VectorBase:CSON011488"/>
<feature type="domain" description="J" evidence="3">
    <location>
        <begin position="1304"/>
        <end position="1362"/>
    </location>
</feature>
<keyword evidence="1" id="KW-0175">Coiled coil</keyword>
<gene>
    <name evidence="4" type="primary">CSON011488</name>
</gene>
<dbReference type="Gene3D" id="1.25.10.10">
    <property type="entry name" value="Leucine-rich Repeat Variant"/>
    <property type="match status" value="1"/>
</dbReference>
<dbReference type="Gene3D" id="1.10.287.110">
    <property type="entry name" value="DnaJ domain"/>
    <property type="match status" value="1"/>
</dbReference>
<protein>
    <submittedName>
        <fullName evidence="4">CSON011488 protein</fullName>
    </submittedName>
</protein>
<dbReference type="GO" id="GO:0006898">
    <property type="term" value="P:receptor-mediated endocytosis"/>
    <property type="evidence" value="ECO:0007669"/>
    <property type="project" value="TreeGrafter"/>
</dbReference>
<sequence>MANIKENIELESFLVTKHSWKGKYKRILSIGTTGISTYHPERFDETNRWSYSDVLGAAPNKTSGNTACEFTLSLRKDKKQDTIKLSSEYRSEILTAIFRFYKEFSEKPKFVQKYQAKKHHWSGISLPIVLEVTPCSLDQLDPTTNTVLASYSYKDIDGIIGIQDYEGGIVLAYGGWSRLHLFKVINHHEVIQNIVQYAQQFLAIDIKVLKSQITLEQFENERFGKYKDDQYQTSMTEFIVQKISVRHCEPVRRILCLTDYTLLERDPQTYSICTLRPLNDIFALVRDNDNVQQFSIEYKNGYTRTYMTNERDSLLATLLDAVRSSKNPDVHVRICKTPRGKRVGPLTNPVEEETEATLLKLIISMYQYPVKRFEIMERFNANVPYSGLNYSVTQDSLFSENKERLITGALQALTTKELDLSQLNNIELESSFHVLRRLLASKVGFGAFTNLLGFRESIGHRVVSSLRRKDVAVSYAAIDMINSLMHSMHADYDLKQEQLNKSSLLHSKSFLESLLDMWVSHINLGSGALVLSAMLDFLTFALCAPYSETTDGKQFDLLLNMVAERGRSLFKLFQHSSLAIVKGAGLVMRALVEEGDAEVAKQMQILALDEAALCKHLLMALYTSSTDATMATHRQLSRQLVGLWLTDNEEALNLFKRIFPAGMLMFLESNDEIPKDELEEDKLNTRDNLKLAVEHSSRNKRIQYLIEKHVDGIKHWGLTLLDQTDKITPANPIKTRPVILRNRRKRKQQSDKVLNLPLFFYQFGKSHMLPNLIWNHKTREELRVALENELRQFQSDKELAGQLLVAWNYDEFEVQYNSLADEIKIGDYYIRVLLERDDWSSDIVKNPNELFNALYRRVLCRNRINDDQLTVSSLQALAKVYNRYYEEIGYFSDMPYILQMIDRCLSPSLRDALVTLVKVLVLYKANCRPVADHVGSLVDLLTLAHLHKNRVLPNTKTNTIEAGQIKEQEEKDWYYNIEKENEKPERIGPVTFSELKELWAKGVINPRVRCWATGMDGWRSLQQIPQLKWCLMAKGNPLYNETELAKLILDILIKCTSFFRSRSKDGHAVLIPGPRLSRKLSEFLYLPQIVQLCLTHDPALVERVATLLCQIMEDNSEMSKIYLTGVFYFMLMYTGSNILPVARFLKLTHMKQAFRSDDQNMTSNIMYRSILGQLLPEAMVCFLENYSAEKFAEIFLGEFDTPEVIWNSEMRRLLIEKISAHIADFTPRLRGHCMSRYPYIAIPIISYPQLENELFCHIFYLRHLTDTQKFPNWPISEPVLLLKHTLEAWRKEVEKRPSEMTVKQAYEVLGINLEQTPNPEESLIRKSYYKLAQIYHPDKNPKGREIFVRVNQAYEFICSRTKSSCDGPNASNIVLILRTQSILFERYSEELRPYKYAGYPQLIKTIRLETLDDQLFSKKVPLLNAASELCYHTVNCSALNAEELRREEGIEALLEAYSRCVSIMGIDSKPHELHYQVISNITKCFEVACYFDNCKNKILNLPQLLLDVCHVVGFKHSPSVALITSLAANNNDLQNQLVCNGILWPLLNYMFDYDFTLDESGVSADEESNRQQACNNLAKLAVTACCALSGFSIKLLNDPTLINDSPKISKLDDNHVKSSTCLQAGSSDMYIEKATNIIEQNQNLVNAITNLEEQNKEKSESTEIINKVSSCKYNITGFATNKIIKQILDRLLTPFISNKLATETDNEILKLLTSNTRNPYLIWDNGTRAELLDFLEKQKMINARQLYQDVADLYNIVSNFSYESHSNELQIGGIFIRIYNEMPTFPIQNPKSFVIDLLEFLKQAVAYMTNGRKTSIVSVNQNKILVPTLAKNHPNLKQGVLNDYQRAKMKNQIDKIDSKVLFDFESPSTTVTSIIMVLKSLIAVINANPNIEMQCIGHFELLFDLLRQSMTEYDSVIKQLALEIISLVSRNKDCVNEISVCDILGYFLTSLKDPDLKNVLQKVLDTLSGLLNIQKMIKEAQSKGVVIYLLDHFCNSNNPQIRETCAELIGKLTLDKLSGPKVRITVCKFLPIVFLDAMIETPAGCVQMFESTHEHPELIWNDKTREVVSIAIKDMADDFYVKQRENPKICWQDPDQLPEIVSEELIISGVYLRLFISNPGWTLRKPKQFLSDLLDFIVDNISRSAIESEKLKIATKSLILLLNVQPNLTDSIPVLGHIPKLIRQLSTQPKSALDVLHTLALSEVCVTAFSQTDCIFALKKCMEDNLNVWGKSSETLSRLFKYQNDSLVRQSLESNLVQYLLKILDSRIETEENPAMIKAQIVAALKSMTHNLNYGDRVAHILNSSKVWADYRDQKHDLFIMDTNRPFAITAGVPQTAGYLTQAPNKSLEVTTSPPPIDRDDPMARPTDLI</sequence>
<dbReference type="InterPro" id="IPR044978">
    <property type="entry name" value="GRV2/DNAJC13"/>
</dbReference>
<dbReference type="SMART" id="SM00271">
    <property type="entry name" value="DnaJ"/>
    <property type="match status" value="1"/>
</dbReference>
<organism evidence="4">
    <name type="scientific">Culicoides sonorensis</name>
    <name type="common">Biting midge</name>
    <dbReference type="NCBI Taxonomy" id="179676"/>
    <lineage>
        <taxon>Eukaryota</taxon>
        <taxon>Metazoa</taxon>
        <taxon>Ecdysozoa</taxon>
        <taxon>Arthropoda</taxon>
        <taxon>Hexapoda</taxon>
        <taxon>Insecta</taxon>
        <taxon>Pterygota</taxon>
        <taxon>Neoptera</taxon>
        <taxon>Endopterygota</taxon>
        <taxon>Diptera</taxon>
        <taxon>Nematocera</taxon>
        <taxon>Chironomoidea</taxon>
        <taxon>Ceratopogonidae</taxon>
        <taxon>Ceratopogoninae</taxon>
        <taxon>Culicoides</taxon>
        <taxon>Monoculicoides</taxon>
    </lineage>
</organism>
<dbReference type="EMBL" id="UFQS01000004">
    <property type="protein sequence ID" value="SSW96882.1"/>
    <property type="molecule type" value="Genomic_DNA"/>
</dbReference>
<dbReference type="PANTHER" id="PTHR36983:SF2">
    <property type="entry name" value="DNAJ HOMOLOG SUBFAMILY C MEMBER 13"/>
    <property type="match status" value="1"/>
</dbReference>
<evidence type="ECO:0000313" key="5">
    <source>
        <dbReference type="EMBL" id="SSX17269.1"/>
    </source>
</evidence>
<dbReference type="InterPro" id="IPR025640">
    <property type="entry name" value="GYF_2"/>
</dbReference>
<dbReference type="Pfam" id="PF19432">
    <property type="entry name" value="RME-8_N"/>
    <property type="match status" value="1"/>
</dbReference>
<dbReference type="InterPro" id="IPR036869">
    <property type="entry name" value="J_dom_sf"/>
</dbReference>
<reference evidence="5" key="2">
    <citation type="submission" date="2018-07" db="EMBL/GenBank/DDBJ databases">
        <authorList>
            <person name="Quirk P.G."/>
            <person name="Krulwich T.A."/>
        </authorList>
    </citation>
    <scope>NUCLEOTIDE SEQUENCE</scope>
</reference>
<dbReference type="InterPro" id="IPR011989">
    <property type="entry name" value="ARM-like"/>
</dbReference>
<dbReference type="PROSITE" id="PS50076">
    <property type="entry name" value="DNAJ_2"/>
    <property type="match status" value="1"/>
</dbReference>
<dbReference type="GO" id="GO:0010008">
    <property type="term" value="C:endosome membrane"/>
    <property type="evidence" value="ECO:0007669"/>
    <property type="project" value="TreeGrafter"/>
</dbReference>
<dbReference type="Pfam" id="PF14237">
    <property type="entry name" value="GYF_2"/>
    <property type="match status" value="1"/>
</dbReference>
<evidence type="ECO:0000259" key="3">
    <source>
        <dbReference type="PROSITE" id="PS50076"/>
    </source>
</evidence>
<evidence type="ECO:0000256" key="1">
    <source>
        <dbReference type="SAM" id="Coils"/>
    </source>
</evidence>
<evidence type="ECO:0000256" key="2">
    <source>
        <dbReference type="SAM" id="MobiDB-lite"/>
    </source>
</evidence>
<dbReference type="CDD" id="cd06257">
    <property type="entry name" value="DnaJ"/>
    <property type="match status" value="1"/>
</dbReference>
<name>A0A336JZ67_CULSO</name>
<dbReference type="PANTHER" id="PTHR36983">
    <property type="entry name" value="DNAJ HOMOLOG SUBFAMILY C MEMBER 13"/>
    <property type="match status" value="1"/>
</dbReference>
<reference evidence="4" key="1">
    <citation type="submission" date="2018-04" db="EMBL/GenBank/DDBJ databases">
        <authorList>
            <person name="Go L.Y."/>
            <person name="Mitchell J.A."/>
        </authorList>
    </citation>
    <scope>NUCLEOTIDE SEQUENCE</scope>
    <source>
        <tissue evidence="4">Whole organism</tissue>
    </source>
</reference>
<feature type="coiled-coil region" evidence="1">
    <location>
        <begin position="1634"/>
        <end position="1661"/>
    </location>
</feature>
<accession>A0A336JZ67</accession>
<dbReference type="InterPro" id="IPR045802">
    <property type="entry name" value="GRV2/DNAJC13_N"/>
</dbReference>
<dbReference type="InterPro" id="IPR001623">
    <property type="entry name" value="DnaJ_domain"/>
</dbReference>
<dbReference type="GO" id="GO:2000641">
    <property type="term" value="P:regulation of early endosome to late endosome transport"/>
    <property type="evidence" value="ECO:0007669"/>
    <property type="project" value="InterPro"/>
</dbReference>
<dbReference type="GO" id="GO:0007032">
    <property type="term" value="P:endosome organization"/>
    <property type="evidence" value="ECO:0007669"/>
    <property type="project" value="InterPro"/>
</dbReference>
<feature type="region of interest" description="Disordered" evidence="2">
    <location>
        <begin position="2344"/>
        <end position="2370"/>
    </location>
</feature>
<proteinExistence type="predicted"/>
<evidence type="ECO:0000313" key="4">
    <source>
        <dbReference type="EMBL" id="SSW96882.1"/>
    </source>
</evidence>